<comment type="caution">
    <text evidence="1">The sequence shown here is derived from an EMBL/GenBank/DDBJ whole genome shotgun (WGS) entry which is preliminary data.</text>
</comment>
<sequence>MPRYPVFPNAGFHSTIQDWERMVCENTYHGGERQLTQASKCVGTLYAQFPIGAGLDLDWS</sequence>
<gene>
    <name evidence="1" type="ORF">C943_02807</name>
</gene>
<dbReference type="InParanoid" id="M7X098"/>
<reference evidence="1" key="1">
    <citation type="submission" date="2013-01" db="EMBL/GenBank/DDBJ databases">
        <title>Genome assembly of Mariniradius saccharolyticus AK6.</title>
        <authorList>
            <person name="Vaidya B."/>
            <person name="Khatri I."/>
            <person name="Tanuku N.R.S."/>
            <person name="Subramanian S."/>
            <person name="Pinnaka A."/>
        </authorList>
    </citation>
    <scope>NUCLEOTIDE SEQUENCE [LARGE SCALE GENOMIC DNA]</scope>
    <source>
        <strain evidence="1">AK6</strain>
    </source>
</reference>
<evidence type="ECO:0000313" key="2">
    <source>
        <dbReference type="Proteomes" id="UP000010953"/>
    </source>
</evidence>
<proteinExistence type="predicted"/>
<dbReference type="EMBL" id="AMZY02000027">
    <property type="protein sequence ID" value="EMS30930.1"/>
    <property type="molecule type" value="Genomic_DNA"/>
</dbReference>
<protein>
    <submittedName>
        <fullName evidence="1">Uncharacterized protein</fullName>
    </submittedName>
</protein>
<dbReference type="Proteomes" id="UP000010953">
    <property type="component" value="Unassembled WGS sequence"/>
</dbReference>
<organism evidence="1 2">
    <name type="scientific">Mariniradius saccharolyticus AK6</name>
    <dbReference type="NCBI Taxonomy" id="1239962"/>
    <lineage>
        <taxon>Bacteria</taxon>
        <taxon>Pseudomonadati</taxon>
        <taxon>Bacteroidota</taxon>
        <taxon>Cytophagia</taxon>
        <taxon>Cytophagales</taxon>
        <taxon>Cyclobacteriaceae</taxon>
        <taxon>Mariniradius</taxon>
    </lineage>
</organism>
<dbReference type="AlphaFoldDB" id="M7X098"/>
<name>M7X098_9BACT</name>
<keyword evidence="2" id="KW-1185">Reference proteome</keyword>
<accession>M7X098</accession>
<evidence type="ECO:0000313" key="1">
    <source>
        <dbReference type="EMBL" id="EMS30930.1"/>
    </source>
</evidence>